<name>A0A167PE18_9GAMM</name>
<evidence type="ECO:0000313" key="2">
    <source>
        <dbReference type="EMBL" id="KZN70435.1"/>
    </source>
</evidence>
<feature type="transmembrane region" description="Helical" evidence="1">
    <location>
        <begin position="57"/>
        <end position="77"/>
    </location>
</feature>
<reference evidence="2 3" key="1">
    <citation type="submission" date="2013-07" db="EMBL/GenBank/DDBJ databases">
        <title>Comparative Genomic and Metabolomic Analysis of Twelve Strains of Pseudoalteromonas luteoviolacea.</title>
        <authorList>
            <person name="Vynne N.G."/>
            <person name="Mansson M."/>
            <person name="Gram L."/>
        </authorList>
    </citation>
    <scope>NUCLEOTIDE SEQUENCE [LARGE SCALE GENOMIC DNA]</scope>
    <source>
        <strain evidence="2 3">S4060-1</strain>
    </source>
</reference>
<dbReference type="EMBL" id="AUXX01000001">
    <property type="protein sequence ID" value="KZN70435.1"/>
    <property type="molecule type" value="Genomic_DNA"/>
</dbReference>
<feature type="transmembrane region" description="Helical" evidence="1">
    <location>
        <begin position="89"/>
        <end position="110"/>
    </location>
</feature>
<evidence type="ECO:0000313" key="3">
    <source>
        <dbReference type="Proteomes" id="UP000076661"/>
    </source>
</evidence>
<comment type="caution">
    <text evidence="2">The sequence shown here is derived from an EMBL/GenBank/DDBJ whole genome shotgun (WGS) entry which is preliminary data.</text>
</comment>
<proteinExistence type="predicted"/>
<dbReference type="AlphaFoldDB" id="A0A167PE18"/>
<gene>
    <name evidence="2" type="ORF">N478_00595</name>
</gene>
<keyword evidence="1" id="KW-0812">Transmembrane</keyword>
<keyword evidence="1" id="KW-0472">Membrane</keyword>
<evidence type="ECO:0000256" key="1">
    <source>
        <dbReference type="SAM" id="Phobius"/>
    </source>
</evidence>
<dbReference type="Proteomes" id="UP000076661">
    <property type="component" value="Unassembled WGS sequence"/>
</dbReference>
<sequence length="115" mass="13214">MHINMIKFIESTPWWFLIVLYITTLVIGVFVGAPMMIEAYDLSMSVEVKRLFVLMPLIRIHYLLPLLIIAAFGLKMVREKNNKQLTKAFIFASVILTPCIFYGVHVSYIFDLTGA</sequence>
<feature type="transmembrane region" description="Helical" evidence="1">
    <location>
        <begin position="12"/>
        <end position="37"/>
    </location>
</feature>
<protein>
    <submittedName>
        <fullName evidence="2">Uncharacterized protein</fullName>
    </submittedName>
</protein>
<accession>A0A167PE18</accession>
<keyword evidence="1" id="KW-1133">Transmembrane helix</keyword>
<organism evidence="2 3">
    <name type="scientific">Pseudoalteromonas luteoviolacea S4060-1</name>
    <dbReference type="NCBI Taxonomy" id="1365257"/>
    <lineage>
        <taxon>Bacteria</taxon>
        <taxon>Pseudomonadati</taxon>
        <taxon>Pseudomonadota</taxon>
        <taxon>Gammaproteobacteria</taxon>
        <taxon>Alteromonadales</taxon>
        <taxon>Pseudoalteromonadaceae</taxon>
        <taxon>Pseudoalteromonas</taxon>
    </lineage>
</organism>
<dbReference type="PATRIC" id="fig|1365257.3.peg.124"/>